<evidence type="ECO:0000256" key="8">
    <source>
        <dbReference type="SAM" id="Phobius"/>
    </source>
</evidence>
<evidence type="ECO:0000256" key="5">
    <source>
        <dbReference type="ARBA" id="ARBA00023136"/>
    </source>
</evidence>
<feature type="transmembrane region" description="Helical" evidence="8">
    <location>
        <begin position="137"/>
        <end position="159"/>
    </location>
</feature>
<evidence type="ECO:0000256" key="1">
    <source>
        <dbReference type="ARBA" id="ARBA00004141"/>
    </source>
</evidence>
<evidence type="ECO:0000256" key="6">
    <source>
        <dbReference type="ARBA" id="ARBA00023180"/>
    </source>
</evidence>
<feature type="transmembrane region" description="Helical" evidence="8">
    <location>
        <begin position="179"/>
        <end position="200"/>
    </location>
</feature>
<feature type="transmembrane region" description="Helical" evidence="8">
    <location>
        <begin position="278"/>
        <end position="300"/>
    </location>
</feature>
<dbReference type="GO" id="GO:0016020">
    <property type="term" value="C:membrane"/>
    <property type="evidence" value="ECO:0007669"/>
    <property type="project" value="UniProtKB-SubCell"/>
</dbReference>
<dbReference type="Pfam" id="PF07690">
    <property type="entry name" value="MFS_1"/>
    <property type="match status" value="1"/>
</dbReference>
<evidence type="ECO:0000256" key="7">
    <source>
        <dbReference type="SAM" id="MobiDB-lite"/>
    </source>
</evidence>
<protein>
    <submittedName>
        <fullName evidence="9">Major facilitator superfamily domain-containing protein</fullName>
    </submittedName>
</protein>
<dbReference type="Gene3D" id="1.20.1250.20">
    <property type="entry name" value="MFS general substrate transporter like domains"/>
    <property type="match status" value="1"/>
</dbReference>
<evidence type="ECO:0000313" key="9">
    <source>
        <dbReference type="EMBL" id="KAH7239462.1"/>
    </source>
</evidence>
<name>A0A8K0RSJ0_9HYPO</name>
<dbReference type="PANTHER" id="PTHR43791">
    <property type="entry name" value="PERMEASE-RELATED"/>
    <property type="match status" value="1"/>
</dbReference>
<keyword evidence="3 8" id="KW-0812">Transmembrane</keyword>
<evidence type="ECO:0000256" key="2">
    <source>
        <dbReference type="ARBA" id="ARBA00022448"/>
    </source>
</evidence>
<dbReference type="Proteomes" id="UP000813427">
    <property type="component" value="Unassembled WGS sequence"/>
</dbReference>
<feature type="transmembrane region" description="Helical" evidence="8">
    <location>
        <begin position="212"/>
        <end position="232"/>
    </location>
</feature>
<evidence type="ECO:0000256" key="3">
    <source>
        <dbReference type="ARBA" id="ARBA00022692"/>
    </source>
</evidence>
<proteinExistence type="predicted"/>
<keyword evidence="5 8" id="KW-0472">Membrane</keyword>
<dbReference type="GO" id="GO:0022857">
    <property type="term" value="F:transmembrane transporter activity"/>
    <property type="evidence" value="ECO:0007669"/>
    <property type="project" value="InterPro"/>
</dbReference>
<keyword evidence="2" id="KW-0813">Transport</keyword>
<feature type="region of interest" description="Disordered" evidence="7">
    <location>
        <begin position="1"/>
        <end position="28"/>
    </location>
</feature>
<sequence length="305" mass="33502">MAEQVNKSSKDMQPVPVPAEHMDVEESSSHESYSNTYNAALKLAAAHDGEEVDSGAEKRLIKKIDWYLMPLVHVPHIRFEILRQVMIGHGAIFGPREDLDIVQGLRYSNCTMIFFCGFIIGCYPMSILGQKLPTAKVCAAICFLRGAVVLSTPACTSYAGFMANRFFLGLIESGVSPGFMLVTSKCGAVNLVSPLINYGLGSITGSIAGWRILCIFAGSITLLWSFVIFVFFPDSPATARRLTEEERAMAILRLRCTNTGFENTSLKPKQIWETLLSYQFWSVCILSMLCSTATSAANAFSTLAF</sequence>
<reference evidence="9" key="1">
    <citation type="journal article" date="2021" name="Nat. Commun.">
        <title>Genetic determinants of endophytism in the Arabidopsis root mycobiome.</title>
        <authorList>
            <person name="Mesny F."/>
            <person name="Miyauchi S."/>
            <person name="Thiergart T."/>
            <person name="Pickel B."/>
            <person name="Atanasova L."/>
            <person name="Karlsson M."/>
            <person name="Huettel B."/>
            <person name="Barry K.W."/>
            <person name="Haridas S."/>
            <person name="Chen C."/>
            <person name="Bauer D."/>
            <person name="Andreopoulos W."/>
            <person name="Pangilinan J."/>
            <person name="LaButti K."/>
            <person name="Riley R."/>
            <person name="Lipzen A."/>
            <person name="Clum A."/>
            <person name="Drula E."/>
            <person name="Henrissat B."/>
            <person name="Kohler A."/>
            <person name="Grigoriev I.V."/>
            <person name="Martin F.M."/>
            <person name="Hacquard S."/>
        </authorList>
    </citation>
    <scope>NUCLEOTIDE SEQUENCE</scope>
    <source>
        <strain evidence="9">MPI-SDFR-AT-0068</strain>
    </source>
</reference>
<feature type="transmembrane region" description="Helical" evidence="8">
    <location>
        <begin position="105"/>
        <end position="125"/>
    </location>
</feature>
<keyword evidence="10" id="KW-1185">Reference proteome</keyword>
<evidence type="ECO:0000313" key="10">
    <source>
        <dbReference type="Proteomes" id="UP000813427"/>
    </source>
</evidence>
<accession>A0A8K0RSJ0</accession>
<dbReference type="EMBL" id="JAGPXF010000006">
    <property type="protein sequence ID" value="KAH7239462.1"/>
    <property type="molecule type" value="Genomic_DNA"/>
</dbReference>
<evidence type="ECO:0000256" key="4">
    <source>
        <dbReference type="ARBA" id="ARBA00022989"/>
    </source>
</evidence>
<gene>
    <name evidence="9" type="ORF">BKA59DRAFT_515734</name>
</gene>
<dbReference type="InterPro" id="IPR036259">
    <property type="entry name" value="MFS_trans_sf"/>
</dbReference>
<dbReference type="OrthoDB" id="6730379at2759"/>
<dbReference type="SUPFAM" id="SSF103473">
    <property type="entry name" value="MFS general substrate transporter"/>
    <property type="match status" value="1"/>
</dbReference>
<comment type="subcellular location">
    <subcellularLocation>
        <location evidence="1">Membrane</location>
        <topology evidence="1">Multi-pass membrane protein</topology>
    </subcellularLocation>
</comment>
<keyword evidence="6" id="KW-0325">Glycoprotein</keyword>
<comment type="caution">
    <text evidence="9">The sequence shown here is derived from an EMBL/GenBank/DDBJ whole genome shotgun (WGS) entry which is preliminary data.</text>
</comment>
<dbReference type="InterPro" id="IPR011701">
    <property type="entry name" value="MFS"/>
</dbReference>
<organism evidence="9 10">
    <name type="scientific">Fusarium tricinctum</name>
    <dbReference type="NCBI Taxonomy" id="61284"/>
    <lineage>
        <taxon>Eukaryota</taxon>
        <taxon>Fungi</taxon>
        <taxon>Dikarya</taxon>
        <taxon>Ascomycota</taxon>
        <taxon>Pezizomycotina</taxon>
        <taxon>Sordariomycetes</taxon>
        <taxon>Hypocreomycetidae</taxon>
        <taxon>Hypocreales</taxon>
        <taxon>Nectriaceae</taxon>
        <taxon>Fusarium</taxon>
        <taxon>Fusarium tricinctum species complex</taxon>
    </lineage>
</organism>
<keyword evidence="4 8" id="KW-1133">Transmembrane helix</keyword>
<dbReference type="PANTHER" id="PTHR43791:SF74">
    <property type="entry name" value="TRANSPORTER, PUTATIVE (AFU_ORTHOLOGUE AFUA_1G17530)-RELATED"/>
    <property type="match status" value="1"/>
</dbReference>
<dbReference type="AlphaFoldDB" id="A0A8K0RSJ0"/>